<evidence type="ECO:0000313" key="7">
    <source>
        <dbReference type="EMBL" id="CCI42163.1"/>
    </source>
</evidence>
<dbReference type="GO" id="GO:0005730">
    <property type="term" value="C:nucleolus"/>
    <property type="evidence" value="ECO:0007669"/>
    <property type="project" value="UniProtKB-SubCell"/>
</dbReference>
<dbReference type="STRING" id="65357.A0A024G667"/>
<comment type="similarity">
    <text evidence="2">Belongs to the EBP2 family.</text>
</comment>
<dbReference type="InParanoid" id="A0A024G667"/>
<gene>
    <name evidence="7" type="ORF">BN9_029470</name>
</gene>
<feature type="compositionally biased region" description="Basic residues" evidence="6">
    <location>
        <begin position="303"/>
        <end position="319"/>
    </location>
</feature>
<dbReference type="PANTHER" id="PTHR13028">
    <property type="entry name" value="RRNA PROCESSING PROTEIN EBNA1-BINDING PROTEIN-RELATED"/>
    <property type="match status" value="1"/>
</dbReference>
<keyword evidence="3" id="KW-0690">Ribosome biogenesis</keyword>
<proteinExistence type="inferred from homology"/>
<evidence type="ECO:0000313" key="8">
    <source>
        <dbReference type="Proteomes" id="UP000053237"/>
    </source>
</evidence>
<dbReference type="GO" id="GO:0030687">
    <property type="term" value="C:preribosome, large subunit precursor"/>
    <property type="evidence" value="ECO:0007669"/>
    <property type="project" value="TreeGrafter"/>
</dbReference>
<dbReference type="GO" id="GO:0006364">
    <property type="term" value="P:rRNA processing"/>
    <property type="evidence" value="ECO:0007669"/>
    <property type="project" value="TreeGrafter"/>
</dbReference>
<dbReference type="PANTHER" id="PTHR13028:SF0">
    <property type="entry name" value="RRNA-PROCESSING PROTEIN EBP2-RELATED"/>
    <property type="match status" value="1"/>
</dbReference>
<evidence type="ECO:0000256" key="2">
    <source>
        <dbReference type="ARBA" id="ARBA00007336"/>
    </source>
</evidence>
<organism evidence="7 8">
    <name type="scientific">Albugo candida</name>
    <dbReference type="NCBI Taxonomy" id="65357"/>
    <lineage>
        <taxon>Eukaryota</taxon>
        <taxon>Sar</taxon>
        <taxon>Stramenopiles</taxon>
        <taxon>Oomycota</taxon>
        <taxon>Peronosporomycetes</taxon>
        <taxon>Albuginales</taxon>
        <taxon>Albuginaceae</taxon>
        <taxon>Albugo</taxon>
    </lineage>
</organism>
<evidence type="ECO:0000256" key="4">
    <source>
        <dbReference type="ARBA" id="ARBA00023054"/>
    </source>
</evidence>
<protein>
    <submittedName>
        <fullName evidence="7">Uncharacterized protein</fullName>
    </submittedName>
</protein>
<dbReference type="EMBL" id="CAIX01000030">
    <property type="protein sequence ID" value="CCI42163.1"/>
    <property type="molecule type" value="Genomic_DNA"/>
</dbReference>
<comment type="caution">
    <text evidence="7">The sequence shown here is derived from an EMBL/GenBank/DDBJ whole genome shotgun (WGS) entry which is preliminary data.</text>
</comment>
<feature type="compositionally biased region" description="Basic and acidic residues" evidence="6">
    <location>
        <begin position="201"/>
        <end position="212"/>
    </location>
</feature>
<dbReference type="GO" id="GO:0042273">
    <property type="term" value="P:ribosomal large subunit biogenesis"/>
    <property type="evidence" value="ECO:0007669"/>
    <property type="project" value="TreeGrafter"/>
</dbReference>
<accession>A0A024G667</accession>
<name>A0A024G667_9STRA</name>
<dbReference type="AlphaFoldDB" id="A0A024G667"/>
<sequence length="319" mass="37093">MGKKNRKNQPVRSLNALIPAEIAAEEEILETPAINLLEGRLDACEKDEDEHEELELEQSLVAEMRAINGSQPAKEVANKEALEATIIEWNGVMPQLPWIETLDTSDVELCLPNVNDDLKREIAFYQQTLESVRIARAKLLQQNVPYRRPSDFFAEMLKTDNQMARIKDKLIYEQKKIQTVEERKKSQAHRKVAKAVQSEKLQQRQQEKKKTLESLQQWKKNRQLRQRTNTTEKDEEDQEGQLQQILAAKTVRKGKNHKREYRNEKFGFGGRKTGRKRNTRESTNDLPDFGQKRSKGKPTSLKRPGKTQRTKNRKRQRAG</sequence>
<reference evidence="7 8" key="1">
    <citation type="submission" date="2012-05" db="EMBL/GenBank/DDBJ databases">
        <title>Recombination and specialization in a pathogen metapopulation.</title>
        <authorList>
            <person name="Gardiner A."/>
            <person name="Kemen E."/>
            <person name="Schultz-Larsen T."/>
            <person name="MacLean D."/>
            <person name="Van Oosterhout C."/>
            <person name="Jones J.D.G."/>
        </authorList>
    </citation>
    <scope>NUCLEOTIDE SEQUENCE [LARGE SCALE GENOMIC DNA]</scope>
    <source>
        <strain evidence="7 8">Ac Nc2</strain>
    </source>
</reference>
<comment type="subcellular location">
    <subcellularLocation>
        <location evidence="1">Nucleus</location>
        <location evidence="1">Nucleolus</location>
    </subcellularLocation>
</comment>
<dbReference type="Proteomes" id="UP000053237">
    <property type="component" value="Unassembled WGS sequence"/>
</dbReference>
<keyword evidence="8" id="KW-1185">Reference proteome</keyword>
<evidence type="ECO:0000256" key="6">
    <source>
        <dbReference type="SAM" id="MobiDB-lite"/>
    </source>
</evidence>
<dbReference type="InterPro" id="IPR008610">
    <property type="entry name" value="Ebp2"/>
</dbReference>
<dbReference type="Pfam" id="PF05890">
    <property type="entry name" value="Ebp2"/>
    <property type="match status" value="1"/>
</dbReference>
<keyword evidence="5" id="KW-0539">Nucleus</keyword>
<evidence type="ECO:0000256" key="1">
    <source>
        <dbReference type="ARBA" id="ARBA00004604"/>
    </source>
</evidence>
<evidence type="ECO:0000256" key="3">
    <source>
        <dbReference type="ARBA" id="ARBA00022517"/>
    </source>
</evidence>
<keyword evidence="4" id="KW-0175">Coiled coil</keyword>
<evidence type="ECO:0000256" key="5">
    <source>
        <dbReference type="ARBA" id="ARBA00023242"/>
    </source>
</evidence>
<dbReference type="OrthoDB" id="443772at2759"/>
<feature type="compositionally biased region" description="Basic residues" evidence="6">
    <location>
        <begin position="250"/>
        <end position="260"/>
    </location>
</feature>
<dbReference type="GO" id="GO:0034399">
    <property type="term" value="C:nuclear periphery"/>
    <property type="evidence" value="ECO:0007669"/>
    <property type="project" value="TreeGrafter"/>
</dbReference>
<feature type="region of interest" description="Disordered" evidence="6">
    <location>
        <begin position="182"/>
        <end position="319"/>
    </location>
</feature>